<evidence type="ECO:0000313" key="3">
    <source>
        <dbReference type="Proteomes" id="UP000185639"/>
    </source>
</evidence>
<accession>A0A1N7NZY8</accession>
<dbReference type="AlphaFoldDB" id="A0A1N7NZY8"/>
<evidence type="ECO:0000259" key="1">
    <source>
        <dbReference type="PROSITE" id="PS50011"/>
    </source>
</evidence>
<dbReference type="Gene3D" id="3.30.200.20">
    <property type="entry name" value="Phosphorylase Kinase, domain 1"/>
    <property type="match status" value="1"/>
</dbReference>
<gene>
    <name evidence="2" type="ORF">SAMN05421686_10832</name>
</gene>
<keyword evidence="3" id="KW-1185">Reference proteome</keyword>
<feature type="domain" description="Protein kinase" evidence="1">
    <location>
        <begin position="18"/>
        <end position="227"/>
    </location>
</feature>
<dbReference type="PROSITE" id="PS50011">
    <property type="entry name" value="PROTEIN_KINASE_DOM"/>
    <property type="match status" value="1"/>
</dbReference>
<dbReference type="InterPro" id="IPR011009">
    <property type="entry name" value="Kinase-like_dom_sf"/>
</dbReference>
<dbReference type="GO" id="GO:0004672">
    <property type="term" value="F:protein kinase activity"/>
    <property type="evidence" value="ECO:0007669"/>
    <property type="project" value="InterPro"/>
</dbReference>
<dbReference type="Proteomes" id="UP000185639">
    <property type="component" value="Unassembled WGS sequence"/>
</dbReference>
<reference evidence="3" key="1">
    <citation type="submission" date="2017-01" db="EMBL/GenBank/DDBJ databases">
        <authorList>
            <person name="Varghese N."/>
            <person name="Submissions S."/>
        </authorList>
    </citation>
    <scope>NUCLEOTIDE SEQUENCE [LARGE SCALE GENOMIC DNA]</scope>
    <source>
        <strain evidence="3">DSM 24913</strain>
    </source>
</reference>
<evidence type="ECO:0000313" key="2">
    <source>
        <dbReference type="EMBL" id="SIT03892.1"/>
    </source>
</evidence>
<proteinExistence type="predicted"/>
<protein>
    <recommendedName>
        <fullName evidence="1">Protein kinase domain-containing protein</fullName>
    </recommendedName>
</protein>
<dbReference type="SUPFAM" id="SSF56112">
    <property type="entry name" value="Protein kinase-like (PK-like)"/>
    <property type="match status" value="1"/>
</dbReference>
<name>A0A1N7NZY8_9GAMM</name>
<sequence length="227" mass="26093">MLTRIHRDNSKTLIQHFLRTSGNAGQGRELTLGEILLDHHVSTVGMLSGTSMVLKLVKARTWHEHVKVFWKRSRTHTEYTGAQLLRSIGIGAPEVYEMGISFPIPRNALYIGYYLMENLTESGLLSLSDIQKDLNDQQVSLLTDQIRITLQTLKQHSVLYSDLHLDNIFCHPETMELKFIDTGAKRYKRRKVFEKKHRKAIRNLLNSLESSSLKGTELDLYCQSINK</sequence>
<dbReference type="STRING" id="484498.SAMN05421686_10832"/>
<organism evidence="2 3">
    <name type="scientific">Thalassolituus maritimus</name>
    <dbReference type="NCBI Taxonomy" id="484498"/>
    <lineage>
        <taxon>Bacteria</taxon>
        <taxon>Pseudomonadati</taxon>
        <taxon>Pseudomonadota</taxon>
        <taxon>Gammaproteobacteria</taxon>
        <taxon>Oceanospirillales</taxon>
        <taxon>Oceanospirillaceae</taxon>
        <taxon>Thalassolituus</taxon>
    </lineage>
</organism>
<dbReference type="GO" id="GO:0005524">
    <property type="term" value="F:ATP binding"/>
    <property type="evidence" value="ECO:0007669"/>
    <property type="project" value="InterPro"/>
</dbReference>
<dbReference type="Gene3D" id="1.10.510.10">
    <property type="entry name" value="Transferase(Phosphotransferase) domain 1"/>
    <property type="match status" value="1"/>
</dbReference>
<dbReference type="EMBL" id="FTOH01000008">
    <property type="protein sequence ID" value="SIT03892.1"/>
    <property type="molecule type" value="Genomic_DNA"/>
</dbReference>
<dbReference type="InterPro" id="IPR000719">
    <property type="entry name" value="Prot_kinase_dom"/>
</dbReference>